<dbReference type="Proteomes" id="UP000193920">
    <property type="component" value="Unassembled WGS sequence"/>
</dbReference>
<name>A0A1Y2AER4_9FUNG</name>
<sequence length="121" mass="14239">MKFNNLSIIISFITFSMLVLSFPIQDNEEELDLDYYKNNNNSDDDDHIVSNETYKKSEIYEVDENALDEEAPEEDDPMSIVDFDKMQYKREESVTTNDETKNKDEDEDNIITIDIDHPLIM</sequence>
<organism evidence="3 4">
    <name type="scientific">Neocallimastix californiae</name>
    <dbReference type="NCBI Taxonomy" id="1754190"/>
    <lineage>
        <taxon>Eukaryota</taxon>
        <taxon>Fungi</taxon>
        <taxon>Fungi incertae sedis</taxon>
        <taxon>Chytridiomycota</taxon>
        <taxon>Chytridiomycota incertae sedis</taxon>
        <taxon>Neocallimastigomycetes</taxon>
        <taxon>Neocallimastigales</taxon>
        <taxon>Neocallimastigaceae</taxon>
        <taxon>Neocallimastix</taxon>
    </lineage>
</organism>
<feature type="compositionally biased region" description="Basic and acidic residues" evidence="1">
    <location>
        <begin position="90"/>
        <end position="104"/>
    </location>
</feature>
<reference evidence="3 4" key="1">
    <citation type="submission" date="2016-08" db="EMBL/GenBank/DDBJ databases">
        <title>A Parts List for Fungal Cellulosomes Revealed by Comparative Genomics.</title>
        <authorList>
            <consortium name="DOE Joint Genome Institute"/>
            <person name="Haitjema C.H."/>
            <person name="Gilmore S.P."/>
            <person name="Henske J.K."/>
            <person name="Solomon K.V."/>
            <person name="De Groot R."/>
            <person name="Kuo A."/>
            <person name="Mondo S.J."/>
            <person name="Salamov A.A."/>
            <person name="Labutti K."/>
            <person name="Zhao Z."/>
            <person name="Chiniquy J."/>
            <person name="Barry K."/>
            <person name="Brewer H.M."/>
            <person name="Purvine S.O."/>
            <person name="Wright A.T."/>
            <person name="Boxma B."/>
            <person name="Van Alen T."/>
            <person name="Hackstein J.H."/>
            <person name="Baker S.E."/>
            <person name="Grigoriev I.V."/>
            <person name="O'Malley M.A."/>
        </authorList>
    </citation>
    <scope>NUCLEOTIDE SEQUENCE [LARGE SCALE GENOMIC DNA]</scope>
    <source>
        <strain evidence="3 4">G1</strain>
    </source>
</reference>
<evidence type="ECO:0000313" key="3">
    <source>
        <dbReference type="EMBL" id="ORY21069.1"/>
    </source>
</evidence>
<proteinExistence type="predicted"/>
<feature type="chain" id="PRO_5013231584" description="Secreted ookinete protein" evidence="2">
    <location>
        <begin position="22"/>
        <end position="121"/>
    </location>
</feature>
<evidence type="ECO:0000256" key="1">
    <source>
        <dbReference type="SAM" id="MobiDB-lite"/>
    </source>
</evidence>
<keyword evidence="2" id="KW-0732">Signal</keyword>
<feature type="region of interest" description="Disordered" evidence="1">
    <location>
        <begin position="90"/>
        <end position="115"/>
    </location>
</feature>
<keyword evidence="4" id="KW-1185">Reference proteome</keyword>
<evidence type="ECO:0008006" key="5">
    <source>
        <dbReference type="Google" id="ProtNLM"/>
    </source>
</evidence>
<evidence type="ECO:0000256" key="2">
    <source>
        <dbReference type="SAM" id="SignalP"/>
    </source>
</evidence>
<protein>
    <recommendedName>
        <fullName evidence="5">Secreted ookinete protein</fullName>
    </recommendedName>
</protein>
<feature type="signal peptide" evidence="2">
    <location>
        <begin position="1"/>
        <end position="21"/>
    </location>
</feature>
<dbReference type="EMBL" id="MCOG01000273">
    <property type="protein sequence ID" value="ORY21069.1"/>
    <property type="molecule type" value="Genomic_DNA"/>
</dbReference>
<accession>A0A1Y2AER4</accession>
<gene>
    <name evidence="3" type="ORF">LY90DRAFT_145686</name>
</gene>
<evidence type="ECO:0000313" key="4">
    <source>
        <dbReference type="Proteomes" id="UP000193920"/>
    </source>
</evidence>
<comment type="caution">
    <text evidence="3">The sequence shown here is derived from an EMBL/GenBank/DDBJ whole genome shotgun (WGS) entry which is preliminary data.</text>
</comment>
<dbReference type="AlphaFoldDB" id="A0A1Y2AER4"/>